<feature type="transmembrane region" description="Helical" evidence="1">
    <location>
        <begin position="40"/>
        <end position="67"/>
    </location>
</feature>
<keyword evidence="1" id="KW-0472">Membrane</keyword>
<keyword evidence="1" id="KW-0812">Transmembrane</keyword>
<gene>
    <name evidence="2" type="ORF">MNB_SV-14-1242</name>
</gene>
<protein>
    <submittedName>
        <fullName evidence="2">Uncharacterized protein</fullName>
    </submittedName>
</protein>
<keyword evidence="1" id="KW-1133">Transmembrane helix</keyword>
<feature type="transmembrane region" description="Helical" evidence="1">
    <location>
        <begin position="6"/>
        <end position="28"/>
    </location>
</feature>
<name>A0A1W1CFI2_9ZZZZ</name>
<feature type="transmembrane region" description="Helical" evidence="1">
    <location>
        <begin position="307"/>
        <end position="325"/>
    </location>
</feature>
<organism evidence="2">
    <name type="scientific">hydrothermal vent metagenome</name>
    <dbReference type="NCBI Taxonomy" id="652676"/>
    <lineage>
        <taxon>unclassified sequences</taxon>
        <taxon>metagenomes</taxon>
        <taxon>ecological metagenomes</taxon>
    </lineage>
</organism>
<proteinExistence type="predicted"/>
<reference evidence="2" key="1">
    <citation type="submission" date="2016-10" db="EMBL/GenBank/DDBJ databases">
        <authorList>
            <person name="de Groot N.N."/>
        </authorList>
    </citation>
    <scope>NUCLEOTIDE SEQUENCE</scope>
</reference>
<evidence type="ECO:0000256" key="1">
    <source>
        <dbReference type="SAM" id="Phobius"/>
    </source>
</evidence>
<sequence>MVSDGAWLTKILFFAVVGVIQLALVYSISQLYLREFFSRYFLRASLLLITYLLSLFISVLFSFNFYYKIFSASEFAQRNVTLQLEKVKRGLEDAQSSFNSVYISLKKLSDYSMEQSIEESTYGGTCDETKIPTPGPRSALREAESKLFKSHVSAFDELKLKITEQIATIKKMLINFNPKKDNIEQLEEEVNNKIANINRLLRSGEITLLPKILAKHNGSQRMQMESLGRIISCPDSQISLKISTISENLSSLKPLKKVSFFDSNDQQQLIERTINVLLAIIPFTNTHVVALDKVTSPTDVTQSDVKAIGLGFLVDFFIFFFTILAKEPYRAKFFTRESIIQYLRYDVRRVLKPFVFESHFSYHLIIPNQRKNHKIEEILTRFKLDKMITLVGNNVEFNELLFLHQSKLKNFDDLTFKVYKLDKNKYNTLLAYIDELQND</sequence>
<dbReference type="AlphaFoldDB" id="A0A1W1CFI2"/>
<evidence type="ECO:0000313" key="2">
    <source>
        <dbReference type="EMBL" id="SFV64491.1"/>
    </source>
</evidence>
<accession>A0A1W1CFI2</accession>
<dbReference type="EMBL" id="FPHN01000170">
    <property type="protein sequence ID" value="SFV64491.1"/>
    <property type="molecule type" value="Genomic_DNA"/>
</dbReference>